<evidence type="ECO:0000313" key="3">
    <source>
        <dbReference type="Proteomes" id="UP000182977"/>
    </source>
</evidence>
<keyword evidence="2" id="KW-0808">Transferase</keyword>
<dbReference type="PANTHER" id="PTHR21310:SF42">
    <property type="entry name" value="BIFUNCTIONAL AAC_APH"/>
    <property type="match status" value="1"/>
</dbReference>
<dbReference type="GO" id="GO:0016301">
    <property type="term" value="F:kinase activity"/>
    <property type="evidence" value="ECO:0007669"/>
    <property type="project" value="UniProtKB-KW"/>
</dbReference>
<evidence type="ECO:0000313" key="2">
    <source>
        <dbReference type="EMBL" id="SDU77504.1"/>
    </source>
</evidence>
<dbReference type="InterPro" id="IPR051678">
    <property type="entry name" value="AGP_Transferase"/>
</dbReference>
<dbReference type="OrthoDB" id="9797603at2"/>
<organism evidence="2 3">
    <name type="scientific">Jiangella alkaliphila</name>
    <dbReference type="NCBI Taxonomy" id="419479"/>
    <lineage>
        <taxon>Bacteria</taxon>
        <taxon>Bacillati</taxon>
        <taxon>Actinomycetota</taxon>
        <taxon>Actinomycetes</taxon>
        <taxon>Jiangellales</taxon>
        <taxon>Jiangellaceae</taxon>
        <taxon>Jiangella</taxon>
    </lineage>
</organism>
<keyword evidence="3" id="KW-1185">Reference proteome</keyword>
<sequence>MHADQVEIDDALVRRLLAAQFPRWAGLPLRRVRSAGTVNAIYRLGDELAVRLPLVPAWAGDLESELEWLPRLGRDGTLPLAIPEPVAAGEPDEGYALRWAVYRWLDGEPPAPGSLAGDVEAAARLAGFVRALRDVSPEGAPVGKGHQPLADDDDAVRAAVAALAGTVDAAAATAVWAEALAADTWDGRRIWVHGDLLPVNLLIRGGELSAVLDFGSVGAGDGAYDLLPAWSLFTGAARDVFRAELAPDDDAWARGRGYALVKGLMALPYYRETNPEFAALAARLVDAALA</sequence>
<dbReference type="Proteomes" id="UP000182977">
    <property type="component" value="Chromosome I"/>
</dbReference>
<protein>
    <submittedName>
        <fullName evidence="2">Predicted kinase, aminoglycoside phosphotransferase (APT) family</fullName>
    </submittedName>
</protein>
<dbReference type="InterPro" id="IPR002575">
    <property type="entry name" value="Aminoglycoside_PTrfase"/>
</dbReference>
<gene>
    <name evidence="2" type="ORF">SAMN04488563_5561</name>
</gene>
<dbReference type="PANTHER" id="PTHR21310">
    <property type="entry name" value="AMINOGLYCOSIDE PHOSPHOTRANSFERASE-RELATED-RELATED"/>
    <property type="match status" value="1"/>
</dbReference>
<reference evidence="3" key="1">
    <citation type="submission" date="2016-10" db="EMBL/GenBank/DDBJ databases">
        <authorList>
            <person name="Varghese N."/>
            <person name="Submissions S."/>
        </authorList>
    </citation>
    <scope>NUCLEOTIDE SEQUENCE [LARGE SCALE GENOMIC DNA]</scope>
    <source>
        <strain evidence="3">DSM 45079</strain>
    </source>
</reference>
<proteinExistence type="predicted"/>
<dbReference type="EMBL" id="LT629791">
    <property type="protein sequence ID" value="SDU77504.1"/>
    <property type="molecule type" value="Genomic_DNA"/>
</dbReference>
<dbReference type="STRING" id="419479.SAMN04488563_5561"/>
<dbReference type="Pfam" id="PF01636">
    <property type="entry name" value="APH"/>
    <property type="match status" value="1"/>
</dbReference>
<dbReference type="AlphaFoldDB" id="A0A1H2L9K5"/>
<name>A0A1H2L9K5_9ACTN</name>
<evidence type="ECO:0000259" key="1">
    <source>
        <dbReference type="Pfam" id="PF01636"/>
    </source>
</evidence>
<accession>A0A1H2L9K5</accession>
<dbReference type="SUPFAM" id="SSF56112">
    <property type="entry name" value="Protein kinase-like (PK-like)"/>
    <property type="match status" value="1"/>
</dbReference>
<feature type="domain" description="Aminoglycoside phosphotransferase" evidence="1">
    <location>
        <begin position="33"/>
        <end position="258"/>
    </location>
</feature>
<dbReference type="CDD" id="cd05155">
    <property type="entry name" value="APH_ChoK_like_1"/>
    <property type="match status" value="1"/>
</dbReference>
<dbReference type="InterPro" id="IPR011009">
    <property type="entry name" value="Kinase-like_dom_sf"/>
</dbReference>
<dbReference type="Gene3D" id="3.90.1200.10">
    <property type="match status" value="1"/>
</dbReference>
<dbReference type="Gene3D" id="3.30.200.20">
    <property type="entry name" value="Phosphorylase Kinase, domain 1"/>
    <property type="match status" value="1"/>
</dbReference>
<keyword evidence="2" id="KW-0418">Kinase</keyword>